<dbReference type="EMBL" id="JAACJK010000109">
    <property type="protein sequence ID" value="KAF5333131.1"/>
    <property type="molecule type" value="Genomic_DNA"/>
</dbReference>
<comment type="caution">
    <text evidence="2">The sequence shown here is derived from an EMBL/GenBank/DDBJ whole genome shotgun (WGS) entry which is preliminary data.</text>
</comment>
<protein>
    <recommendedName>
        <fullName evidence="4">Lipid droplet-associated perilipin protein</fullName>
    </recommendedName>
</protein>
<evidence type="ECO:0000313" key="2">
    <source>
        <dbReference type="EMBL" id="KAF5333131.1"/>
    </source>
</evidence>
<reference evidence="2 3" key="1">
    <citation type="journal article" date="2020" name="ISME J.">
        <title>Uncovering the hidden diversity of litter-decomposition mechanisms in mushroom-forming fungi.</title>
        <authorList>
            <person name="Floudas D."/>
            <person name="Bentzer J."/>
            <person name="Ahren D."/>
            <person name="Johansson T."/>
            <person name="Persson P."/>
            <person name="Tunlid A."/>
        </authorList>
    </citation>
    <scope>NUCLEOTIDE SEQUENCE [LARGE SCALE GENOMIC DNA]</scope>
    <source>
        <strain evidence="2 3">CBS 175.51</strain>
    </source>
</reference>
<organism evidence="2 3">
    <name type="scientific">Ephemerocybe angulata</name>
    <dbReference type="NCBI Taxonomy" id="980116"/>
    <lineage>
        <taxon>Eukaryota</taxon>
        <taxon>Fungi</taxon>
        <taxon>Dikarya</taxon>
        <taxon>Basidiomycota</taxon>
        <taxon>Agaricomycotina</taxon>
        <taxon>Agaricomycetes</taxon>
        <taxon>Agaricomycetidae</taxon>
        <taxon>Agaricales</taxon>
        <taxon>Agaricineae</taxon>
        <taxon>Psathyrellaceae</taxon>
        <taxon>Ephemerocybe</taxon>
    </lineage>
</organism>
<dbReference type="Proteomes" id="UP000541558">
    <property type="component" value="Unassembled WGS sequence"/>
</dbReference>
<dbReference type="Gene3D" id="1.20.120.20">
    <property type="entry name" value="Apolipoprotein"/>
    <property type="match status" value="1"/>
</dbReference>
<sequence>MSATATETQQAPAESQAPPALSILTRVASIPMIHSGLETLTGTLSKNSYTRSTYNTAVELSTSAYKLTEPLQIKLAPLIVRADDYANKAVDAVESRYPYPFKVKPEDVAALVSERKQSASEYVHGRLGEANKTLDEKVKNPAFTVAQDLDQRLAPFLNYFESTVTKLNPSEAGPSSPDAQYQYQRALALSKTLKDNVYEYTSEQLKHIQAQSVIIQRASETANSINSLASSSFTSAQGRVHALSENMLAELQKLQTQTNTLSASIQSSIQTSKSQLQTQLGPQIQQTYSELATVFSTTIADLNEILRKKDTPLPDKVGLVGKEVRERVSPLLDAVKKGFAEILARGKEFASQPSSPTSEKKAEKDKPESTPEEFPGLPTPGEDPQEPAASLKESVAAEATA</sequence>
<dbReference type="OrthoDB" id="376826at2759"/>
<accession>A0A8H5FDU9</accession>
<dbReference type="SUPFAM" id="SSF58113">
    <property type="entry name" value="Apolipoprotein A-I"/>
    <property type="match status" value="1"/>
</dbReference>
<dbReference type="AlphaFoldDB" id="A0A8H5FDU9"/>
<name>A0A8H5FDU9_9AGAR</name>
<keyword evidence="3" id="KW-1185">Reference proteome</keyword>
<evidence type="ECO:0008006" key="4">
    <source>
        <dbReference type="Google" id="ProtNLM"/>
    </source>
</evidence>
<gene>
    <name evidence="2" type="ORF">D9611_002612</name>
</gene>
<evidence type="ECO:0000313" key="3">
    <source>
        <dbReference type="Proteomes" id="UP000541558"/>
    </source>
</evidence>
<evidence type="ECO:0000256" key="1">
    <source>
        <dbReference type="SAM" id="MobiDB-lite"/>
    </source>
</evidence>
<feature type="compositionally biased region" description="Basic and acidic residues" evidence="1">
    <location>
        <begin position="358"/>
        <end position="369"/>
    </location>
</feature>
<feature type="region of interest" description="Disordered" evidence="1">
    <location>
        <begin position="347"/>
        <end position="401"/>
    </location>
</feature>
<proteinExistence type="predicted"/>